<dbReference type="Pfam" id="PF01161">
    <property type="entry name" value="PBP"/>
    <property type="match status" value="1"/>
</dbReference>
<dbReference type="PANTHER" id="PTHR30289">
    <property type="entry name" value="UNCHARACTERIZED PROTEIN YBCL-RELATED"/>
    <property type="match status" value="1"/>
</dbReference>
<dbReference type="NCBIfam" id="TIGR00481">
    <property type="entry name" value="YbhB/YbcL family Raf kinase inhibitor-like protein"/>
    <property type="match status" value="1"/>
</dbReference>
<dbReference type="PANTHER" id="PTHR30289:SF1">
    <property type="entry name" value="PEBP (PHOSPHATIDYLETHANOLAMINE-BINDING PROTEIN) FAMILY PROTEIN"/>
    <property type="match status" value="1"/>
</dbReference>
<dbReference type="AlphaFoldDB" id="A0A831WAQ7"/>
<dbReference type="Proteomes" id="UP000886339">
    <property type="component" value="Unassembled WGS sequence"/>
</dbReference>
<name>A0A831WAQ7_9GAMM</name>
<dbReference type="SUPFAM" id="SSF49777">
    <property type="entry name" value="PEBP-like"/>
    <property type="match status" value="1"/>
</dbReference>
<sequence length="168" mass="18423">MQSALALELQSSDVSNQSRMNKQQEYQGFGCDGANISPALRWKDIPSGTKSFAITVHDPDAPRKGGWWHWLVFNIPRDTRALEADAGNPASGLMPKQAVQSRTDFGKPGYGGPCPPKGHGTHHYPFTLYALDVDKLPLDQTATPVEVDSMIRKHMLGSSTITGLYSRK</sequence>
<dbReference type="InterPro" id="IPR005247">
    <property type="entry name" value="YbhB_YbcL/LppC-like"/>
</dbReference>
<organism evidence="2">
    <name type="scientific">Thiolapillus brandeum</name>
    <dbReference type="NCBI Taxonomy" id="1076588"/>
    <lineage>
        <taxon>Bacteria</taxon>
        <taxon>Pseudomonadati</taxon>
        <taxon>Pseudomonadota</taxon>
        <taxon>Gammaproteobacteria</taxon>
        <taxon>Chromatiales</taxon>
        <taxon>Sedimenticolaceae</taxon>
        <taxon>Thiolapillus</taxon>
    </lineage>
</organism>
<gene>
    <name evidence="2" type="ORF">ENJ12_01230</name>
</gene>
<dbReference type="InterPro" id="IPR008914">
    <property type="entry name" value="PEBP"/>
</dbReference>
<evidence type="ECO:0000313" key="2">
    <source>
        <dbReference type="EMBL" id="HEC05450.1"/>
    </source>
</evidence>
<comment type="caution">
    <text evidence="2">The sequence shown here is derived from an EMBL/GenBank/DDBJ whole genome shotgun (WGS) entry which is preliminary data.</text>
</comment>
<proteinExistence type="predicted"/>
<dbReference type="CDD" id="cd00865">
    <property type="entry name" value="PEBP_bact_arch"/>
    <property type="match status" value="1"/>
</dbReference>
<reference evidence="2" key="1">
    <citation type="journal article" date="2020" name="mSystems">
        <title>Genome- and Community-Level Interaction Insights into Carbon Utilization and Element Cycling Functions of Hydrothermarchaeota in Hydrothermal Sediment.</title>
        <authorList>
            <person name="Zhou Z."/>
            <person name="Liu Y."/>
            <person name="Xu W."/>
            <person name="Pan J."/>
            <person name="Luo Z.H."/>
            <person name="Li M."/>
        </authorList>
    </citation>
    <scope>NUCLEOTIDE SEQUENCE [LARGE SCALE GENOMIC DNA]</scope>
    <source>
        <strain evidence="2">HyVt-458</strain>
    </source>
</reference>
<accession>A0A831WAQ7</accession>
<evidence type="ECO:0000256" key="1">
    <source>
        <dbReference type="SAM" id="MobiDB-lite"/>
    </source>
</evidence>
<dbReference type="Gene3D" id="3.90.280.10">
    <property type="entry name" value="PEBP-like"/>
    <property type="match status" value="1"/>
</dbReference>
<feature type="region of interest" description="Disordered" evidence="1">
    <location>
        <begin position="1"/>
        <end position="21"/>
    </location>
</feature>
<dbReference type="EMBL" id="DRLF01000047">
    <property type="protein sequence ID" value="HEC05450.1"/>
    <property type="molecule type" value="Genomic_DNA"/>
</dbReference>
<protein>
    <submittedName>
        <fullName evidence="2">YbhB/YbcL family Raf kinase inhibitor-like protein</fullName>
    </submittedName>
</protein>
<dbReference type="InterPro" id="IPR036610">
    <property type="entry name" value="PEBP-like_sf"/>
</dbReference>